<evidence type="ECO:0000256" key="1">
    <source>
        <dbReference type="ARBA" id="ARBA00022555"/>
    </source>
</evidence>
<dbReference type="PIRSF" id="PIRSF006621">
    <property type="entry name" value="Dus"/>
    <property type="match status" value="1"/>
</dbReference>
<proteinExistence type="inferred from homology"/>
<feature type="binding site" evidence="10">
    <location>
        <position position="62"/>
    </location>
    <ligand>
        <name>FMN</name>
        <dbReference type="ChEBI" id="CHEBI:58210"/>
    </ligand>
</feature>
<evidence type="ECO:0000256" key="5">
    <source>
        <dbReference type="ARBA" id="ARBA00022857"/>
    </source>
</evidence>
<evidence type="ECO:0000256" key="10">
    <source>
        <dbReference type="PIRSR" id="PIRSR006621-2"/>
    </source>
</evidence>
<gene>
    <name evidence="12" type="primary">dusA</name>
    <name evidence="12" type="ORF">M9B40_03025</name>
</gene>
<dbReference type="EC" id="1.3.1.-" evidence="8"/>
<evidence type="ECO:0000256" key="4">
    <source>
        <dbReference type="ARBA" id="ARBA00022694"/>
    </source>
</evidence>
<keyword evidence="2 8" id="KW-0285">Flavoprotein</keyword>
<evidence type="ECO:0000256" key="2">
    <source>
        <dbReference type="ARBA" id="ARBA00022630"/>
    </source>
</evidence>
<accession>A0A9Q8X3I9</accession>
<evidence type="ECO:0000256" key="7">
    <source>
        <dbReference type="ARBA" id="ARBA00023002"/>
    </source>
</evidence>
<comment type="function">
    <text evidence="8">Catalyzes the synthesis of 5,6-dihydrouridine (D), a modified base found in the D-loop of most tRNAs, via the reduction of the C5-C6 double bond in target uridines.</text>
</comment>
<evidence type="ECO:0000256" key="6">
    <source>
        <dbReference type="ARBA" id="ARBA00022884"/>
    </source>
</evidence>
<dbReference type="AlphaFoldDB" id="A0A9Q8X3I9"/>
<keyword evidence="3 8" id="KW-0288">FMN</keyword>
<dbReference type="GO" id="GO:0017150">
    <property type="term" value="F:tRNA dihydrouridine synthase activity"/>
    <property type="evidence" value="ECO:0007669"/>
    <property type="project" value="InterPro"/>
</dbReference>
<sequence>MKRKFCIAPMMKKTDKHFRFLSRLLSENAYLYTEMIHSNAIIRGDANKLLSFNDCEQPVALQLGGSNPKDLGIAASIGEDFGYSEINLNVGCPSKKVKSGNFGVFLMKDKNLLSECLYEMKKNVSLPITVKCRIGVDEFEGKDFLFKFVNEISNVGIKTFIIHARKAISGLDTKRNRSIPKLNYKIVKDLKEEFPELEIILNGGIDNLEDCKNLLNNFDGIMLGRKIYDDPLFLLDVEKEIFNNVSQESIKSIMNKYLIYILNLQSQKDLNRALNHLMQLIKVISKNKKVRNQILHSLKNKDISIEDIFVNLKEDLLRKDLALNL</sequence>
<dbReference type="InterPro" id="IPR004653">
    <property type="entry name" value="DusA"/>
</dbReference>
<feature type="active site" description="Proton donor" evidence="9">
    <location>
        <position position="92"/>
    </location>
</feature>
<evidence type="ECO:0000256" key="3">
    <source>
        <dbReference type="ARBA" id="ARBA00022643"/>
    </source>
</evidence>
<protein>
    <recommendedName>
        <fullName evidence="8">tRNA-dihydrouridine synthase</fullName>
        <ecNumber evidence="8">1.3.1.-</ecNumber>
    </recommendedName>
</protein>
<dbReference type="InterPro" id="IPR035587">
    <property type="entry name" value="DUS-like_FMN-bd"/>
</dbReference>
<dbReference type="SUPFAM" id="SSF51395">
    <property type="entry name" value="FMN-linked oxidoreductases"/>
    <property type="match status" value="1"/>
</dbReference>
<feature type="binding site" evidence="10">
    <location>
        <begin position="9"/>
        <end position="11"/>
    </location>
    <ligand>
        <name>FMN</name>
        <dbReference type="ChEBI" id="CHEBI:58210"/>
    </ligand>
</feature>
<evidence type="ECO:0000313" key="12">
    <source>
        <dbReference type="EMBL" id="URQ62718.1"/>
    </source>
</evidence>
<feature type="binding site" evidence="10">
    <location>
        <begin position="224"/>
        <end position="225"/>
    </location>
    <ligand>
        <name>FMN</name>
        <dbReference type="ChEBI" id="CHEBI:58210"/>
    </ligand>
</feature>
<keyword evidence="6" id="KW-0694">RNA-binding</keyword>
<name>A0A9Q8X3I9_9GAMM</name>
<dbReference type="Gene3D" id="3.20.20.70">
    <property type="entry name" value="Aldolase class I"/>
    <property type="match status" value="1"/>
</dbReference>
<evidence type="ECO:0000259" key="11">
    <source>
        <dbReference type="Pfam" id="PF01207"/>
    </source>
</evidence>
<feature type="binding site" evidence="10">
    <location>
        <begin position="202"/>
        <end position="204"/>
    </location>
    <ligand>
        <name>FMN</name>
        <dbReference type="ChEBI" id="CHEBI:58210"/>
    </ligand>
</feature>
<dbReference type="EMBL" id="CP097966">
    <property type="protein sequence ID" value="URQ62718.1"/>
    <property type="molecule type" value="Genomic_DNA"/>
</dbReference>
<dbReference type="GO" id="GO:0000049">
    <property type="term" value="F:tRNA binding"/>
    <property type="evidence" value="ECO:0007669"/>
    <property type="project" value="UniProtKB-KW"/>
</dbReference>
<reference evidence="12" key="1">
    <citation type="submission" date="2022-05" db="EMBL/GenBank/DDBJ databases">
        <title>Single-amplified genomics reveal most streamlined microbe among free-living bacteria.</title>
        <authorList>
            <person name="Roda-Garcia J."/>
            <person name="Haro-Moreno J.M."/>
            <person name="Rodriguez-Valera F."/>
            <person name="Almagro-Moreno S."/>
            <person name="Lopez-Perez M."/>
        </authorList>
    </citation>
    <scope>NUCLEOTIDE SEQUENCE</scope>
    <source>
        <strain evidence="12">TMED112-D2-2</strain>
    </source>
</reference>
<dbReference type="PANTHER" id="PTHR42907">
    <property type="entry name" value="FMN-LINKED OXIDOREDUCTASES SUPERFAMILY PROTEIN"/>
    <property type="match status" value="1"/>
</dbReference>
<evidence type="ECO:0000256" key="8">
    <source>
        <dbReference type="PIRNR" id="PIRNR006621"/>
    </source>
</evidence>
<dbReference type="Proteomes" id="UP001056381">
    <property type="component" value="Chromosome"/>
</dbReference>
<dbReference type="PANTHER" id="PTHR42907:SF1">
    <property type="entry name" value="FMN-LINKED OXIDOREDUCTASES SUPERFAMILY PROTEIN"/>
    <property type="match status" value="1"/>
</dbReference>
<organism evidence="12 13">
    <name type="scientific">SAR86 cluster bacterium</name>
    <dbReference type="NCBI Taxonomy" id="2030880"/>
    <lineage>
        <taxon>Bacteria</taxon>
        <taxon>Pseudomonadati</taxon>
        <taxon>Pseudomonadota</taxon>
        <taxon>Gammaproteobacteria</taxon>
        <taxon>SAR86 cluster</taxon>
    </lineage>
</organism>
<keyword evidence="4 8" id="KW-0819">tRNA processing</keyword>
<feature type="binding site" evidence="10">
    <location>
        <position position="131"/>
    </location>
    <ligand>
        <name>FMN</name>
        <dbReference type="ChEBI" id="CHEBI:58210"/>
    </ligand>
</feature>
<keyword evidence="7 8" id="KW-0560">Oxidoreductase</keyword>
<dbReference type="GO" id="GO:0050660">
    <property type="term" value="F:flavin adenine dinucleotide binding"/>
    <property type="evidence" value="ECO:0007669"/>
    <property type="project" value="InterPro"/>
</dbReference>
<dbReference type="Pfam" id="PF01207">
    <property type="entry name" value="Dus"/>
    <property type="match status" value="1"/>
</dbReference>
<comment type="cofactor">
    <cofactor evidence="8 10">
        <name>FMN</name>
        <dbReference type="ChEBI" id="CHEBI:58210"/>
    </cofactor>
</comment>
<dbReference type="InterPro" id="IPR013785">
    <property type="entry name" value="Aldolase_TIM"/>
</dbReference>
<feature type="domain" description="DUS-like FMN-binding" evidence="11">
    <location>
        <begin position="7"/>
        <end position="301"/>
    </location>
</feature>
<keyword evidence="1" id="KW-0820">tRNA-binding</keyword>
<dbReference type="NCBIfam" id="NF008774">
    <property type="entry name" value="PRK11815.1"/>
    <property type="match status" value="1"/>
</dbReference>
<keyword evidence="5" id="KW-0521">NADP</keyword>
<comment type="similarity">
    <text evidence="8">Belongs to the dus family.</text>
</comment>
<evidence type="ECO:0000256" key="9">
    <source>
        <dbReference type="PIRSR" id="PIRSR006621-1"/>
    </source>
</evidence>
<keyword evidence="10" id="KW-0547">Nucleotide-binding</keyword>
<dbReference type="InterPro" id="IPR001269">
    <property type="entry name" value="DUS_fam"/>
</dbReference>
<keyword evidence="13" id="KW-1185">Reference proteome</keyword>
<dbReference type="CDD" id="cd02801">
    <property type="entry name" value="DUS_like_FMN"/>
    <property type="match status" value="1"/>
</dbReference>
<feature type="binding site" evidence="10">
    <location>
        <position position="163"/>
    </location>
    <ligand>
        <name>FMN</name>
        <dbReference type="ChEBI" id="CHEBI:58210"/>
    </ligand>
</feature>
<evidence type="ECO:0000313" key="13">
    <source>
        <dbReference type="Proteomes" id="UP001056381"/>
    </source>
</evidence>